<evidence type="ECO:0000313" key="1">
    <source>
        <dbReference type="EMBL" id="KAA6364352.1"/>
    </source>
</evidence>
<accession>A0A5J4U2Y6</accession>
<evidence type="ECO:0000313" key="2">
    <source>
        <dbReference type="Proteomes" id="UP000324800"/>
    </source>
</evidence>
<dbReference type="Proteomes" id="UP000324800">
    <property type="component" value="Unassembled WGS sequence"/>
</dbReference>
<organism evidence="1 2">
    <name type="scientific">Streblomastix strix</name>
    <dbReference type="NCBI Taxonomy" id="222440"/>
    <lineage>
        <taxon>Eukaryota</taxon>
        <taxon>Metamonada</taxon>
        <taxon>Preaxostyla</taxon>
        <taxon>Oxymonadida</taxon>
        <taxon>Streblomastigidae</taxon>
        <taxon>Streblomastix</taxon>
    </lineage>
</organism>
<name>A0A5J4U2Y6_9EUKA</name>
<proteinExistence type="predicted"/>
<reference evidence="1 2" key="1">
    <citation type="submission" date="2019-03" db="EMBL/GenBank/DDBJ databases">
        <title>Single cell metagenomics reveals metabolic interactions within the superorganism composed of flagellate Streblomastix strix and complex community of Bacteroidetes bacteria on its surface.</title>
        <authorList>
            <person name="Treitli S.C."/>
            <person name="Kolisko M."/>
            <person name="Husnik F."/>
            <person name="Keeling P."/>
            <person name="Hampl V."/>
        </authorList>
    </citation>
    <scope>NUCLEOTIDE SEQUENCE [LARGE SCALE GENOMIC DNA]</scope>
    <source>
        <strain evidence="1">ST1C</strain>
    </source>
</reference>
<feature type="non-terminal residue" evidence="1">
    <location>
        <position position="77"/>
    </location>
</feature>
<dbReference type="AlphaFoldDB" id="A0A5J4U2Y6"/>
<protein>
    <submittedName>
        <fullName evidence="1">Uncharacterized protein</fullName>
    </submittedName>
</protein>
<gene>
    <name evidence="1" type="ORF">EZS28_040120</name>
</gene>
<dbReference type="EMBL" id="SNRW01021766">
    <property type="protein sequence ID" value="KAA6364352.1"/>
    <property type="molecule type" value="Genomic_DNA"/>
</dbReference>
<comment type="caution">
    <text evidence="1">The sequence shown here is derived from an EMBL/GenBank/DDBJ whole genome shotgun (WGS) entry which is preliminary data.</text>
</comment>
<sequence length="77" mass="9183">MRQVATQKRVKFSQFATKVANMQLLQNQKSIRTLQLHYAQMRQVIKLNLNQSIKEPMFQTNSLRWIRRALLSIQIIL</sequence>